<dbReference type="InterPro" id="IPR012910">
    <property type="entry name" value="Plug_dom"/>
</dbReference>
<dbReference type="SMART" id="SM00965">
    <property type="entry name" value="STN"/>
    <property type="match status" value="1"/>
</dbReference>
<dbReference type="NCBIfam" id="TIGR04057">
    <property type="entry name" value="SusC_RagA_signa"/>
    <property type="match status" value="1"/>
</dbReference>
<evidence type="ECO:0000256" key="3">
    <source>
        <dbReference type="ARBA" id="ARBA00022452"/>
    </source>
</evidence>
<comment type="caution">
    <text evidence="10">The sequence shown here is derived from an EMBL/GenBank/DDBJ whole genome shotgun (WGS) entry which is preliminary data.</text>
</comment>
<evidence type="ECO:0000256" key="2">
    <source>
        <dbReference type="ARBA" id="ARBA00022448"/>
    </source>
</evidence>
<dbReference type="InterPro" id="IPR023996">
    <property type="entry name" value="TonB-dep_OMP_SusC/RagA"/>
</dbReference>
<proteinExistence type="inferred from homology"/>
<keyword evidence="6 8" id="KW-0472">Membrane</keyword>
<keyword evidence="7 8" id="KW-0998">Cell outer membrane</keyword>
<evidence type="ECO:0000256" key="5">
    <source>
        <dbReference type="ARBA" id="ARBA00022729"/>
    </source>
</evidence>
<evidence type="ECO:0000256" key="6">
    <source>
        <dbReference type="ARBA" id="ARBA00023136"/>
    </source>
</evidence>
<dbReference type="FunFam" id="2.170.130.10:FF:000003">
    <property type="entry name" value="SusC/RagA family TonB-linked outer membrane protein"/>
    <property type="match status" value="1"/>
</dbReference>
<dbReference type="InterPro" id="IPR037066">
    <property type="entry name" value="Plug_dom_sf"/>
</dbReference>
<evidence type="ECO:0000256" key="1">
    <source>
        <dbReference type="ARBA" id="ARBA00004571"/>
    </source>
</evidence>
<evidence type="ECO:0000313" key="10">
    <source>
        <dbReference type="EMBL" id="RAJ87418.1"/>
    </source>
</evidence>
<evidence type="ECO:0000256" key="4">
    <source>
        <dbReference type="ARBA" id="ARBA00022692"/>
    </source>
</evidence>
<dbReference type="PANTHER" id="PTHR30069:SF29">
    <property type="entry name" value="HEMOGLOBIN AND HEMOGLOBIN-HAPTOGLOBIN-BINDING PROTEIN 1-RELATED"/>
    <property type="match status" value="1"/>
</dbReference>
<name>A0A327WB80_9BACT</name>
<sequence>MQNVFCDSTFMKRGGDQRPLAPSGLFAQIKLTMKLVTILLLVFVIQGSAATNAQTITLSLKNVPLKTVFKEISRQGGYNFVYNDHLLQNADKVDIEVNNVQVEEVLKLCFRHQPVTYEIIDKTIIVRKPENHTNMVSEKPIQPTVTIRGRVTDEKGDPLIGVTIQVKGTATGTVSKDNGEFQISAPDNASGVLVLSFMGMEKQEVLIGKSQYVTVVMKRLVAQQQEVVVVGYGTQKKSTLTGSVAMMKGEEMAKVPSANVSNAFAGHIPGVIANNRSGRPGDDNSSLYIRGFNSFSGGVDPLILIDGIPDRNIDRLNPNDIESVTVLKDASAAIYGVRSANGAILVTTKRGKAGKPQISYEGSYALQQLTRMEHRVNSWQYMTYYNELNGYNGSTLPYTQADIDKYKAGNDPNYTSTDWQKAVFRKNAPQTNHSLSVRGGSEAVKFFISGQYLSQQSNWANSDENFKNYNLRSNIDASVSKNLKLTFDIAARKEERQYPAISANSILHETVSMYPFIPVHWTNGLPSAGIANGRNPYLMTSSQTGYDNVTDLFVQPKVGFDWQLPAVLKGLSVSGYMAFDYRLRSEKIFTRPWDAYSFSLNTNTYNNQRSSTAILSLTQDERIYNENTYFYKVAFDRSFGKHTINAFLGYEQTTSTFKRTLASRKNLVSDQLDQLFAGSAVDQIGTGSATQDGRESYLGRLSYSYADKYLAEIVGRYNGSFNFPKGKQWGMFPSASLGWRISEENFFRENIHFVDNLKLRASWGIMGSDAVAKYLYLARYSLVSNMSSDYWSAPKEYYTYFGPNYSEATALYLASVPNIDITWEKQDTRNFGLDAVFLNNKLSVTADYFRNLRKDILAPRNASVPYYSGMTLPDENIGRTLNRGFDFIVNYSSSLRDVKYNVGVNFTYAKSKVIFKDEAPNIPDYQKTTGLPIGSWLVYQTKGIYRTKEEVASSPHMAGAAPGDLWIVDKNGDGNITSDDQVRIPESAYPQVVFGVTMGASYKGLSLDLVWAGQTMAKQLILPQMQGSIVAPPQWLYNDRWTPDNPDAVYPRAFNSKDPRNSVYADFWLMDASFIRLKSAQLSYMIPKSVYGRIGIENIRVFVSGFNLFSIDHMRKFNRDPETDNVTGISYPQTRVYRAGISIGL</sequence>
<dbReference type="GO" id="GO:0044718">
    <property type="term" value="P:siderophore transmembrane transport"/>
    <property type="evidence" value="ECO:0007669"/>
    <property type="project" value="TreeGrafter"/>
</dbReference>
<dbReference type="PANTHER" id="PTHR30069">
    <property type="entry name" value="TONB-DEPENDENT OUTER MEMBRANE RECEPTOR"/>
    <property type="match status" value="1"/>
</dbReference>
<dbReference type="InterPro" id="IPR036942">
    <property type="entry name" value="Beta-barrel_TonB_sf"/>
</dbReference>
<dbReference type="Gene3D" id="3.55.50.30">
    <property type="match status" value="1"/>
</dbReference>
<keyword evidence="5" id="KW-0732">Signal</keyword>
<dbReference type="PROSITE" id="PS52016">
    <property type="entry name" value="TONB_DEPENDENT_REC_3"/>
    <property type="match status" value="1"/>
</dbReference>
<evidence type="ECO:0000256" key="7">
    <source>
        <dbReference type="ARBA" id="ARBA00023237"/>
    </source>
</evidence>
<evidence type="ECO:0000256" key="8">
    <source>
        <dbReference type="PROSITE-ProRule" id="PRU01360"/>
    </source>
</evidence>
<gene>
    <name evidence="10" type="ORF">CLV59_101168</name>
</gene>
<accession>A0A327WB80</accession>
<dbReference type="SUPFAM" id="SSF56935">
    <property type="entry name" value="Porins"/>
    <property type="match status" value="1"/>
</dbReference>
<dbReference type="Gene3D" id="2.170.130.10">
    <property type="entry name" value="TonB-dependent receptor, plug domain"/>
    <property type="match status" value="1"/>
</dbReference>
<dbReference type="SUPFAM" id="SSF49464">
    <property type="entry name" value="Carboxypeptidase regulatory domain-like"/>
    <property type="match status" value="1"/>
</dbReference>
<organism evidence="10 11">
    <name type="scientific">Chitinophaga dinghuensis</name>
    <dbReference type="NCBI Taxonomy" id="1539050"/>
    <lineage>
        <taxon>Bacteria</taxon>
        <taxon>Pseudomonadati</taxon>
        <taxon>Bacteroidota</taxon>
        <taxon>Chitinophagia</taxon>
        <taxon>Chitinophagales</taxon>
        <taxon>Chitinophagaceae</taxon>
        <taxon>Chitinophaga</taxon>
    </lineage>
</organism>
<dbReference type="Proteomes" id="UP000249819">
    <property type="component" value="Unassembled WGS sequence"/>
</dbReference>
<dbReference type="AlphaFoldDB" id="A0A327WB80"/>
<dbReference type="InterPro" id="IPR023997">
    <property type="entry name" value="TonB-dep_OMP_SusC/RagA_CS"/>
</dbReference>
<dbReference type="Gene3D" id="2.40.170.20">
    <property type="entry name" value="TonB-dependent receptor, beta-barrel domain"/>
    <property type="match status" value="1"/>
</dbReference>
<dbReference type="InterPro" id="IPR039426">
    <property type="entry name" value="TonB-dep_rcpt-like"/>
</dbReference>
<dbReference type="Pfam" id="PF13715">
    <property type="entry name" value="CarbopepD_reg_2"/>
    <property type="match status" value="1"/>
</dbReference>
<dbReference type="Gene3D" id="2.60.40.1120">
    <property type="entry name" value="Carboxypeptidase-like, regulatory domain"/>
    <property type="match status" value="1"/>
</dbReference>
<keyword evidence="4 8" id="KW-0812">Transmembrane</keyword>
<dbReference type="Pfam" id="PF07715">
    <property type="entry name" value="Plug"/>
    <property type="match status" value="1"/>
</dbReference>
<reference evidence="10 11" key="1">
    <citation type="submission" date="2018-06" db="EMBL/GenBank/DDBJ databases">
        <title>Genomic Encyclopedia of Archaeal and Bacterial Type Strains, Phase II (KMG-II): from individual species to whole genera.</title>
        <authorList>
            <person name="Goeker M."/>
        </authorList>
    </citation>
    <scope>NUCLEOTIDE SEQUENCE [LARGE SCALE GENOMIC DNA]</scope>
    <source>
        <strain evidence="10 11">DSM 29821</strain>
    </source>
</reference>
<dbReference type="InterPro" id="IPR008969">
    <property type="entry name" value="CarboxyPept-like_regulatory"/>
</dbReference>
<keyword evidence="3 8" id="KW-1134">Transmembrane beta strand</keyword>
<dbReference type="OrthoDB" id="601301at2"/>
<dbReference type="GO" id="GO:0015344">
    <property type="term" value="F:siderophore uptake transmembrane transporter activity"/>
    <property type="evidence" value="ECO:0007669"/>
    <property type="project" value="TreeGrafter"/>
</dbReference>
<keyword evidence="11" id="KW-1185">Reference proteome</keyword>
<dbReference type="NCBIfam" id="TIGR04056">
    <property type="entry name" value="OMP_RagA_SusC"/>
    <property type="match status" value="1"/>
</dbReference>
<dbReference type="EMBL" id="QLMA01000001">
    <property type="protein sequence ID" value="RAJ87418.1"/>
    <property type="molecule type" value="Genomic_DNA"/>
</dbReference>
<dbReference type="GO" id="GO:0009279">
    <property type="term" value="C:cell outer membrane"/>
    <property type="evidence" value="ECO:0007669"/>
    <property type="project" value="UniProtKB-SubCell"/>
</dbReference>
<dbReference type="Pfam" id="PF07660">
    <property type="entry name" value="STN"/>
    <property type="match status" value="1"/>
</dbReference>
<dbReference type="InterPro" id="IPR011662">
    <property type="entry name" value="Secretin/TonB_short_N"/>
</dbReference>
<protein>
    <submittedName>
        <fullName evidence="10">TonB-linked SusC/RagA family outer membrane protein</fullName>
    </submittedName>
</protein>
<evidence type="ECO:0000313" key="11">
    <source>
        <dbReference type="Proteomes" id="UP000249819"/>
    </source>
</evidence>
<keyword evidence="2 8" id="KW-0813">Transport</keyword>
<feature type="domain" description="Secretin/TonB short N-terminal" evidence="9">
    <location>
        <begin position="78"/>
        <end position="129"/>
    </location>
</feature>
<comment type="subcellular location">
    <subcellularLocation>
        <location evidence="1 8">Cell outer membrane</location>
        <topology evidence="1 8">Multi-pass membrane protein</topology>
    </subcellularLocation>
</comment>
<evidence type="ECO:0000259" key="9">
    <source>
        <dbReference type="SMART" id="SM00965"/>
    </source>
</evidence>
<comment type="similarity">
    <text evidence="8">Belongs to the TonB-dependent receptor family.</text>
</comment>